<dbReference type="AlphaFoldDB" id="A0A1G5IJG7"/>
<gene>
    <name evidence="1" type="ORF">SAMN05216233_12067</name>
</gene>
<protein>
    <submittedName>
        <fullName evidence="1">Uncharacterized protein</fullName>
    </submittedName>
</protein>
<name>A0A1G5IJG7_9BACT</name>
<dbReference type="EMBL" id="FMUX01000020">
    <property type="protein sequence ID" value="SCY76192.1"/>
    <property type="molecule type" value="Genomic_DNA"/>
</dbReference>
<accession>A0A1G5IJG7</accession>
<reference evidence="1 2" key="1">
    <citation type="submission" date="2016-10" db="EMBL/GenBank/DDBJ databases">
        <authorList>
            <person name="de Groot N.N."/>
        </authorList>
    </citation>
    <scope>NUCLEOTIDE SEQUENCE [LARGE SCALE GENOMIC DNA]</scope>
    <source>
        <strain evidence="1 2">AA1</strain>
    </source>
</reference>
<evidence type="ECO:0000313" key="1">
    <source>
        <dbReference type="EMBL" id="SCY76192.1"/>
    </source>
</evidence>
<dbReference type="Proteomes" id="UP000198870">
    <property type="component" value="Unassembled WGS sequence"/>
</dbReference>
<organism evidence="1 2">
    <name type="scientific">Desulfoluna spongiiphila</name>
    <dbReference type="NCBI Taxonomy" id="419481"/>
    <lineage>
        <taxon>Bacteria</taxon>
        <taxon>Pseudomonadati</taxon>
        <taxon>Thermodesulfobacteriota</taxon>
        <taxon>Desulfobacteria</taxon>
        <taxon>Desulfobacterales</taxon>
        <taxon>Desulfolunaceae</taxon>
        <taxon>Desulfoluna</taxon>
    </lineage>
</organism>
<dbReference type="STRING" id="419481.SAMN05216233_12067"/>
<keyword evidence="2" id="KW-1185">Reference proteome</keyword>
<sequence length="40" mass="4581">MQTLPCTNKKAIKVTIQKKKSPLAAHFSAEKPLDKFIRLR</sequence>
<evidence type="ECO:0000313" key="2">
    <source>
        <dbReference type="Proteomes" id="UP000198870"/>
    </source>
</evidence>
<proteinExistence type="predicted"/>